<feature type="transmembrane region" description="Helical" evidence="1">
    <location>
        <begin position="233"/>
        <end position="252"/>
    </location>
</feature>
<keyword evidence="1" id="KW-1133">Transmembrane helix</keyword>
<dbReference type="STRING" id="1423753.FD28_GL001850"/>
<feature type="transmembrane region" description="Helical" evidence="1">
    <location>
        <begin position="138"/>
        <end position="164"/>
    </location>
</feature>
<feature type="transmembrane region" description="Helical" evidence="1">
    <location>
        <begin position="171"/>
        <end position="192"/>
    </location>
</feature>
<dbReference type="PANTHER" id="PTHR37305:SF1">
    <property type="entry name" value="MEMBRANE PROTEIN"/>
    <property type="match status" value="1"/>
</dbReference>
<gene>
    <name evidence="2" type="ORF">FD28_GL001850</name>
</gene>
<dbReference type="Pfam" id="PF12730">
    <property type="entry name" value="ABC2_membrane_4"/>
    <property type="match status" value="1"/>
</dbReference>
<keyword evidence="1" id="KW-0472">Membrane</keyword>
<evidence type="ECO:0008006" key="4">
    <source>
        <dbReference type="Google" id="ProtNLM"/>
    </source>
</evidence>
<dbReference type="RefSeq" id="WP_057732120.1">
    <property type="nucleotide sequence ID" value="NZ_AZFS01000028.1"/>
</dbReference>
<sequence length="257" mass="28288">MGQLIKQEIFKFRHQRIAWLAPVILTLLMGGLAMTAHGASSGDQKFYISSAYGGFQWLTILIIVIGSGCVTMEFEYGTIKQLATQVNHRWTIFVGKYVLVLGYSLLLHGLAVVVTLLLKVGAGRGLHWQTSYLYHQSLLANLVTNALLDMYGGVMIVGLVFLLASFSRNSAAAIAIGVGACFMGEGVSSLLLQSFKSLVPLMKWNPFNMFFLQEEYGNPSYQQNVTHLTIQQLSVGNLVWALCFVGVGAVIFSRRQI</sequence>
<dbReference type="AlphaFoldDB" id="A0A0R1V158"/>
<proteinExistence type="predicted"/>
<evidence type="ECO:0000256" key="1">
    <source>
        <dbReference type="SAM" id="Phobius"/>
    </source>
</evidence>
<keyword evidence="3" id="KW-1185">Reference proteome</keyword>
<keyword evidence="1" id="KW-0812">Transmembrane</keyword>
<reference evidence="2 3" key="1">
    <citation type="journal article" date="2015" name="Genome Announc.">
        <title>Expanding the biotechnology potential of lactobacilli through comparative genomics of 213 strains and associated genera.</title>
        <authorList>
            <person name="Sun Z."/>
            <person name="Harris H.M."/>
            <person name="McCann A."/>
            <person name="Guo C."/>
            <person name="Argimon S."/>
            <person name="Zhang W."/>
            <person name="Yang X."/>
            <person name="Jeffery I.B."/>
            <person name="Cooney J.C."/>
            <person name="Kagawa T.F."/>
            <person name="Liu W."/>
            <person name="Song Y."/>
            <person name="Salvetti E."/>
            <person name="Wrobel A."/>
            <person name="Rasinkangas P."/>
            <person name="Parkhill J."/>
            <person name="Rea M.C."/>
            <person name="O'Sullivan O."/>
            <person name="Ritari J."/>
            <person name="Douillard F.P."/>
            <person name="Paul Ross R."/>
            <person name="Yang R."/>
            <person name="Briner A.E."/>
            <person name="Felis G.E."/>
            <person name="de Vos W.M."/>
            <person name="Barrangou R."/>
            <person name="Klaenhammer T.R."/>
            <person name="Caufield P.W."/>
            <person name="Cui Y."/>
            <person name="Zhang H."/>
            <person name="O'Toole P.W."/>
        </authorList>
    </citation>
    <scope>NUCLEOTIDE SEQUENCE [LARGE SCALE GENOMIC DNA]</scope>
    <source>
        <strain evidence="2 3">DSM 16381</strain>
    </source>
</reference>
<dbReference type="EMBL" id="AZFS01000028">
    <property type="protein sequence ID" value="KRL96549.1"/>
    <property type="molecule type" value="Genomic_DNA"/>
</dbReference>
<feature type="transmembrane region" description="Helical" evidence="1">
    <location>
        <begin position="54"/>
        <end position="76"/>
    </location>
</feature>
<evidence type="ECO:0000313" key="2">
    <source>
        <dbReference type="EMBL" id="KRL96549.1"/>
    </source>
</evidence>
<protein>
    <recommendedName>
        <fullName evidence="4">ABC superfamily ATP binding cassette transporter, membrane protein</fullName>
    </recommendedName>
</protein>
<dbReference type="OrthoDB" id="2295852at2"/>
<feature type="transmembrane region" description="Helical" evidence="1">
    <location>
        <begin position="97"/>
        <end position="118"/>
    </location>
</feature>
<dbReference type="Proteomes" id="UP000051580">
    <property type="component" value="Unassembled WGS sequence"/>
</dbReference>
<accession>A0A0R1V158</accession>
<evidence type="ECO:0000313" key="3">
    <source>
        <dbReference type="Proteomes" id="UP000051580"/>
    </source>
</evidence>
<name>A0A0R1V158_9LACO</name>
<organism evidence="2 3">
    <name type="scientific">Levilactobacillus hammesii DSM 16381</name>
    <dbReference type="NCBI Taxonomy" id="1423753"/>
    <lineage>
        <taxon>Bacteria</taxon>
        <taxon>Bacillati</taxon>
        <taxon>Bacillota</taxon>
        <taxon>Bacilli</taxon>
        <taxon>Lactobacillales</taxon>
        <taxon>Lactobacillaceae</taxon>
        <taxon>Levilactobacillus</taxon>
    </lineage>
</organism>
<dbReference type="PANTHER" id="PTHR37305">
    <property type="entry name" value="INTEGRAL MEMBRANE PROTEIN-RELATED"/>
    <property type="match status" value="1"/>
</dbReference>
<comment type="caution">
    <text evidence="2">The sequence shown here is derived from an EMBL/GenBank/DDBJ whole genome shotgun (WGS) entry which is preliminary data.</text>
</comment>
<dbReference type="PATRIC" id="fig|1423753.3.peg.1938"/>